<feature type="transmembrane region" description="Helical" evidence="3">
    <location>
        <begin position="74"/>
        <end position="96"/>
    </location>
</feature>
<dbReference type="Pfam" id="PF03419">
    <property type="entry name" value="Peptidase_U4"/>
    <property type="match status" value="1"/>
</dbReference>
<keyword evidence="1" id="KW-0645">Protease</keyword>
<keyword evidence="1" id="KW-0378">Hydrolase</keyword>
<dbReference type="GO" id="GO:0030435">
    <property type="term" value="P:sporulation resulting in formation of a cellular spore"/>
    <property type="evidence" value="ECO:0007669"/>
    <property type="project" value="UniProtKB-KW"/>
</dbReference>
<keyword evidence="3" id="KW-1133">Transmembrane helix</keyword>
<dbReference type="GO" id="GO:0005886">
    <property type="term" value="C:plasma membrane"/>
    <property type="evidence" value="ECO:0007669"/>
    <property type="project" value="UniProtKB-SubCell"/>
</dbReference>
<dbReference type="Proteomes" id="UP000660110">
    <property type="component" value="Unassembled WGS sequence"/>
</dbReference>
<feature type="transmembrane region" description="Helical" evidence="3">
    <location>
        <begin position="20"/>
        <end position="39"/>
    </location>
</feature>
<keyword evidence="1 3" id="KW-0472">Membrane</keyword>
<comment type="function">
    <text evidence="1">Probable aspartic protease that is responsible for the proteolytic cleavage of the RNA polymerase sigma E factor (SigE/spoIIGB) to yield the active peptide in the mother cell during sporulation. Responds to a signal from the forespore that is triggered by the extracellular signal protein SpoIIR.</text>
</comment>
<comment type="similarity">
    <text evidence="1">Belongs to the peptidase U4 family.</text>
</comment>
<comment type="caution">
    <text evidence="4">The sequence shown here is derived from an EMBL/GenBank/DDBJ whole genome shotgun (WGS) entry which is preliminary data.</text>
</comment>
<proteinExistence type="inferred from homology"/>
<dbReference type="EC" id="3.4.23.-" evidence="1"/>
<feature type="active site" evidence="2">
    <location>
        <position position="169"/>
    </location>
</feature>
<name>A0A917AZC7_HALAA</name>
<gene>
    <name evidence="4" type="primary">spoIIGA</name>
    <name evidence="4" type="ORF">GCM10010954_07870</name>
</gene>
<evidence type="ECO:0000256" key="2">
    <source>
        <dbReference type="PIRSR" id="PIRSR018571-1"/>
    </source>
</evidence>
<evidence type="ECO:0000313" key="4">
    <source>
        <dbReference type="EMBL" id="GGF11678.1"/>
    </source>
</evidence>
<comment type="subunit">
    <text evidence="1">Self-associates. Interacts with SigE. Interacts with SpoIIR.</text>
</comment>
<evidence type="ECO:0000256" key="1">
    <source>
        <dbReference type="PIRNR" id="PIRNR018571"/>
    </source>
</evidence>
<protein>
    <recommendedName>
        <fullName evidence="1">Sporulation sigma-E factor-processing peptidase</fullName>
        <ecNumber evidence="1">3.4.23.-</ecNumber>
    </recommendedName>
    <alternativeName>
        <fullName evidence="1">Membrane-associated aspartic protease</fullName>
    </alternativeName>
    <alternativeName>
        <fullName evidence="1">Stage II sporulation protein GA</fullName>
    </alternativeName>
</protein>
<reference evidence="4" key="2">
    <citation type="submission" date="2020-09" db="EMBL/GenBank/DDBJ databases">
        <authorList>
            <person name="Sun Q."/>
            <person name="Zhou Y."/>
        </authorList>
    </citation>
    <scope>NUCLEOTIDE SEQUENCE</scope>
    <source>
        <strain evidence="4">CGMCC 1.12153</strain>
    </source>
</reference>
<keyword evidence="1" id="KW-0749">Sporulation</keyword>
<dbReference type="GO" id="GO:0006508">
    <property type="term" value="P:proteolysis"/>
    <property type="evidence" value="ECO:0007669"/>
    <property type="project" value="UniProtKB-KW"/>
</dbReference>
<evidence type="ECO:0000313" key="5">
    <source>
        <dbReference type="Proteomes" id="UP000660110"/>
    </source>
</evidence>
<sequence length="290" mass="32742">MDGMILFLTQGLTRAKTSRVRILTGALVASSIVPVTVLMPNSWLVTLTGKLFFSVLIILVAFSFVSIRSAFIQWLTFYFVTFAIGGTLVGVHFFLNNQVQFNHGEIITFSTGFGDPFSWLFVCIGFPASWYFTKWRMEYVQAHRLKTEDLYRVKVEFHQQSMVCTGLVDSGNHLIDPISKKMVFLADLHVWKHFLNEEQLKKLTGDDQLEGIEQLSEPYQSSVRLIPYQGAGMGSQLMVTFVVDSITVYTPQGDLVVKKPLLGVQERDLTEDQMYQILIHPQAAVKGISA</sequence>
<dbReference type="PIRSF" id="PIRSF018571">
    <property type="entry name" value="SpoIIGA"/>
    <property type="match status" value="1"/>
</dbReference>
<dbReference type="InterPro" id="IPR005081">
    <property type="entry name" value="SpoIIGA"/>
</dbReference>
<dbReference type="GO" id="GO:0030436">
    <property type="term" value="P:asexual sporulation"/>
    <property type="evidence" value="ECO:0007669"/>
    <property type="project" value="InterPro"/>
</dbReference>
<feature type="transmembrane region" description="Helical" evidence="3">
    <location>
        <begin position="116"/>
        <end position="133"/>
    </location>
</feature>
<comment type="subcellular location">
    <subcellularLocation>
        <location evidence="1">Cell membrane</location>
    </subcellularLocation>
</comment>
<accession>A0A917AZC7</accession>
<evidence type="ECO:0000256" key="3">
    <source>
        <dbReference type="SAM" id="Phobius"/>
    </source>
</evidence>
<feature type="transmembrane region" description="Helical" evidence="3">
    <location>
        <begin position="51"/>
        <end position="67"/>
    </location>
</feature>
<dbReference type="NCBIfam" id="TIGR02854">
    <property type="entry name" value="spore_II_GA"/>
    <property type="match status" value="1"/>
</dbReference>
<reference evidence="4" key="1">
    <citation type="journal article" date="2014" name="Int. J. Syst. Evol. Microbiol.">
        <title>Complete genome sequence of Corynebacterium casei LMG S-19264T (=DSM 44701T), isolated from a smear-ripened cheese.</title>
        <authorList>
            <consortium name="US DOE Joint Genome Institute (JGI-PGF)"/>
            <person name="Walter F."/>
            <person name="Albersmeier A."/>
            <person name="Kalinowski J."/>
            <person name="Ruckert C."/>
        </authorList>
    </citation>
    <scope>NUCLEOTIDE SEQUENCE</scope>
    <source>
        <strain evidence="4">CGMCC 1.12153</strain>
    </source>
</reference>
<organism evidence="4 5">
    <name type="scientific">Halobacillus andaensis</name>
    <dbReference type="NCBI Taxonomy" id="1176239"/>
    <lineage>
        <taxon>Bacteria</taxon>
        <taxon>Bacillati</taxon>
        <taxon>Bacillota</taxon>
        <taxon>Bacilli</taxon>
        <taxon>Bacillales</taxon>
        <taxon>Bacillaceae</taxon>
        <taxon>Halobacillus</taxon>
    </lineage>
</organism>
<keyword evidence="1" id="KW-1003">Cell membrane</keyword>
<keyword evidence="1" id="KW-0064">Aspartyl protease</keyword>
<dbReference type="EMBL" id="BMEL01000001">
    <property type="protein sequence ID" value="GGF11678.1"/>
    <property type="molecule type" value="Genomic_DNA"/>
</dbReference>
<keyword evidence="5" id="KW-1185">Reference proteome</keyword>
<keyword evidence="3" id="KW-0812">Transmembrane</keyword>
<dbReference type="GO" id="GO:0004190">
    <property type="term" value="F:aspartic-type endopeptidase activity"/>
    <property type="evidence" value="ECO:0007669"/>
    <property type="project" value="UniProtKB-KW"/>
</dbReference>
<dbReference type="AlphaFoldDB" id="A0A917AZC7"/>